<dbReference type="AlphaFoldDB" id="L0A205"/>
<dbReference type="HOGENOM" id="CLU_2179517_0_0_0"/>
<gene>
    <name evidence="1" type="ordered locus">Deipe_1659</name>
</gene>
<reference evidence="2" key="1">
    <citation type="submission" date="2012-03" db="EMBL/GenBank/DDBJ databases">
        <title>Complete sequence of chromosome of Deinococcus peraridilitoris DSM 19664.</title>
        <authorList>
            <person name="Lucas S."/>
            <person name="Copeland A."/>
            <person name="Lapidus A."/>
            <person name="Glavina del Rio T."/>
            <person name="Dalin E."/>
            <person name="Tice H."/>
            <person name="Bruce D."/>
            <person name="Goodwin L."/>
            <person name="Pitluck S."/>
            <person name="Peters L."/>
            <person name="Mikhailova N."/>
            <person name="Lu M."/>
            <person name="Kyrpides N."/>
            <person name="Mavromatis K."/>
            <person name="Ivanova N."/>
            <person name="Brettin T."/>
            <person name="Detter J.C."/>
            <person name="Han C."/>
            <person name="Larimer F."/>
            <person name="Land M."/>
            <person name="Hauser L."/>
            <person name="Markowitz V."/>
            <person name="Cheng J.-F."/>
            <person name="Hugenholtz P."/>
            <person name="Woyke T."/>
            <person name="Wu D."/>
            <person name="Pukall R."/>
            <person name="Steenblock K."/>
            <person name="Brambilla E."/>
            <person name="Klenk H.-P."/>
            <person name="Eisen J.A."/>
        </authorList>
    </citation>
    <scope>NUCLEOTIDE SEQUENCE [LARGE SCALE GENOMIC DNA]</scope>
    <source>
        <strain evidence="2">DSM 19664 / LMG 22246 / CIP 109416 / KR-200</strain>
    </source>
</reference>
<dbReference type="EMBL" id="CP003382">
    <property type="protein sequence ID" value="AFZ67192.1"/>
    <property type="molecule type" value="Genomic_DNA"/>
</dbReference>
<organism evidence="1 2">
    <name type="scientific">Deinococcus peraridilitoris (strain DSM 19664 / LMG 22246 / CIP 109416 / KR-200)</name>
    <dbReference type="NCBI Taxonomy" id="937777"/>
    <lineage>
        <taxon>Bacteria</taxon>
        <taxon>Thermotogati</taxon>
        <taxon>Deinococcota</taxon>
        <taxon>Deinococci</taxon>
        <taxon>Deinococcales</taxon>
        <taxon>Deinococcaceae</taxon>
        <taxon>Deinococcus</taxon>
    </lineage>
</organism>
<dbReference type="Proteomes" id="UP000010467">
    <property type="component" value="Chromosome"/>
</dbReference>
<protein>
    <submittedName>
        <fullName evidence="1">Uncharacterized protein</fullName>
    </submittedName>
</protein>
<dbReference type="STRING" id="937777.Deipe_1659"/>
<keyword evidence="2" id="KW-1185">Reference proteome</keyword>
<accession>L0A205</accession>
<dbReference type="RefSeq" id="WP_015235500.1">
    <property type="nucleotide sequence ID" value="NC_019793.1"/>
</dbReference>
<name>L0A205_DEIPD</name>
<sequence>MSGGFYAVSKKMKLVLNLGKLVCYDEDGEPVKWQFTGWIDHSTRNRTTNSQLWDAFSHFIAHLGYHHNDEAIIVDERMLNSIVGDDDFDDWHYLESISEVFELPTLDDL</sequence>
<dbReference type="KEGG" id="dpd:Deipe_1659"/>
<evidence type="ECO:0000313" key="2">
    <source>
        <dbReference type="Proteomes" id="UP000010467"/>
    </source>
</evidence>
<proteinExistence type="predicted"/>
<evidence type="ECO:0000313" key="1">
    <source>
        <dbReference type="EMBL" id="AFZ67192.1"/>
    </source>
</evidence>